<sequence length="74" mass="8329">MFRKALPRALQRSTRRPFHASAPAGRVVATNPLNAEQVKVRPHPRFLPSPSPLLQSWSSGKYPLIEHEYDAVVV</sequence>
<dbReference type="EMBL" id="JABCKV010003892">
    <property type="protein sequence ID" value="KAG5634276.1"/>
    <property type="molecule type" value="Genomic_DNA"/>
</dbReference>
<dbReference type="AlphaFoldDB" id="A0A9P7K3W6"/>
<evidence type="ECO:0000313" key="2">
    <source>
        <dbReference type="EMBL" id="KAG5634276.1"/>
    </source>
</evidence>
<proteinExistence type="predicted"/>
<reference evidence="2" key="2">
    <citation type="submission" date="2021-10" db="EMBL/GenBank/DDBJ databases">
        <title>Phylogenomics reveals ancestral predisposition of the termite-cultivated fungus Termitomyces towards a domesticated lifestyle.</title>
        <authorList>
            <person name="Auxier B."/>
            <person name="Grum-Grzhimaylo A."/>
            <person name="Cardenas M.E."/>
            <person name="Lodge J.D."/>
            <person name="Laessoe T."/>
            <person name="Pedersen O."/>
            <person name="Smith M.E."/>
            <person name="Kuyper T.W."/>
            <person name="Franco-Molano E.A."/>
            <person name="Baroni T.J."/>
            <person name="Aanen D.K."/>
        </authorList>
    </citation>
    <scope>NUCLEOTIDE SEQUENCE</scope>
    <source>
        <strain evidence="2">AP01</strain>
        <tissue evidence="2">Mycelium</tissue>
    </source>
</reference>
<comment type="caution">
    <text evidence="2">The sequence shown here is derived from an EMBL/GenBank/DDBJ whole genome shotgun (WGS) entry which is preliminary data.</text>
</comment>
<accession>A0A9P7K3W6</accession>
<dbReference type="OrthoDB" id="5428726at2759"/>
<feature type="region of interest" description="Disordered" evidence="1">
    <location>
        <begin position="1"/>
        <end position="30"/>
    </location>
</feature>
<name>A0A9P7K3W6_9AGAR</name>
<protein>
    <submittedName>
        <fullName evidence="2">Uncharacterized protein</fullName>
    </submittedName>
</protein>
<dbReference type="Proteomes" id="UP000775547">
    <property type="component" value="Unassembled WGS sequence"/>
</dbReference>
<reference evidence="2" key="1">
    <citation type="submission" date="2020-07" db="EMBL/GenBank/DDBJ databases">
        <authorList>
            <person name="Nieuwenhuis M."/>
            <person name="Van De Peppel L.J.J."/>
        </authorList>
    </citation>
    <scope>NUCLEOTIDE SEQUENCE</scope>
    <source>
        <strain evidence="2">AP01</strain>
        <tissue evidence="2">Mycelium</tissue>
    </source>
</reference>
<feature type="non-terminal residue" evidence="2">
    <location>
        <position position="74"/>
    </location>
</feature>
<gene>
    <name evidence="2" type="ORF">DXG03_005992</name>
</gene>
<evidence type="ECO:0000256" key="1">
    <source>
        <dbReference type="SAM" id="MobiDB-lite"/>
    </source>
</evidence>
<keyword evidence="3" id="KW-1185">Reference proteome</keyword>
<organism evidence="2 3">
    <name type="scientific">Asterophora parasitica</name>
    <dbReference type="NCBI Taxonomy" id="117018"/>
    <lineage>
        <taxon>Eukaryota</taxon>
        <taxon>Fungi</taxon>
        <taxon>Dikarya</taxon>
        <taxon>Basidiomycota</taxon>
        <taxon>Agaricomycotina</taxon>
        <taxon>Agaricomycetes</taxon>
        <taxon>Agaricomycetidae</taxon>
        <taxon>Agaricales</taxon>
        <taxon>Tricholomatineae</taxon>
        <taxon>Lyophyllaceae</taxon>
        <taxon>Asterophora</taxon>
    </lineage>
</organism>
<evidence type="ECO:0000313" key="3">
    <source>
        <dbReference type="Proteomes" id="UP000775547"/>
    </source>
</evidence>